<feature type="domain" description="DML1/Misato tubulin" evidence="5">
    <location>
        <begin position="159"/>
        <end position="345"/>
    </location>
</feature>
<evidence type="ECO:0000259" key="5">
    <source>
        <dbReference type="Pfam" id="PF14881"/>
    </source>
</evidence>
<dbReference type="Pfam" id="PF10644">
    <property type="entry name" value="Misat_Tub_SegII"/>
    <property type="match status" value="1"/>
</dbReference>
<dbReference type="RefSeq" id="XP_013090378.2">
    <property type="nucleotide sequence ID" value="XM_013234924.2"/>
</dbReference>
<evidence type="ECO:0008006" key="8">
    <source>
        <dbReference type="Google" id="ProtNLM"/>
    </source>
</evidence>
<name>A0A2C9KDH9_BIOGL</name>
<dbReference type="Gene3D" id="3.40.50.1440">
    <property type="entry name" value="Tubulin/FtsZ, GTPase domain"/>
    <property type="match status" value="1"/>
</dbReference>
<feature type="domain" description="Misato Segment II tubulin-like" evidence="4">
    <location>
        <begin position="4"/>
        <end position="118"/>
    </location>
</feature>
<comment type="similarity">
    <text evidence="2">Belongs to the misato family.</text>
</comment>
<dbReference type="InterPro" id="IPR019605">
    <property type="entry name" value="Misato_II_tubulin-like"/>
</dbReference>
<dbReference type="InterPro" id="IPR036525">
    <property type="entry name" value="Tubulin/FtsZ_GTPase_sf"/>
</dbReference>
<evidence type="ECO:0000259" key="4">
    <source>
        <dbReference type="Pfam" id="PF10644"/>
    </source>
</evidence>
<comment type="subcellular location">
    <subcellularLocation>
        <location evidence="1">Mitochondrion</location>
    </subcellularLocation>
</comment>
<organism evidence="6 7">
    <name type="scientific">Biomphalaria glabrata</name>
    <name type="common">Bloodfluke planorb</name>
    <name type="synonym">Freshwater snail</name>
    <dbReference type="NCBI Taxonomy" id="6526"/>
    <lineage>
        <taxon>Eukaryota</taxon>
        <taxon>Metazoa</taxon>
        <taxon>Spiralia</taxon>
        <taxon>Lophotrochozoa</taxon>
        <taxon>Mollusca</taxon>
        <taxon>Gastropoda</taxon>
        <taxon>Heterobranchia</taxon>
        <taxon>Euthyneura</taxon>
        <taxon>Panpulmonata</taxon>
        <taxon>Hygrophila</taxon>
        <taxon>Lymnaeoidea</taxon>
        <taxon>Planorbidae</taxon>
        <taxon>Biomphalaria</taxon>
    </lineage>
</organism>
<dbReference type="PANTHER" id="PTHR13391">
    <property type="entry name" value="MITOCHONDRIAL DISTRIBUTION REGULATOR MISATO"/>
    <property type="match status" value="1"/>
</dbReference>
<dbReference type="KEGG" id="bgt:106074181"/>
<dbReference type="GO" id="GO:0007005">
    <property type="term" value="P:mitochondrion organization"/>
    <property type="evidence" value="ECO:0007669"/>
    <property type="project" value="InterPro"/>
</dbReference>
<dbReference type="PANTHER" id="PTHR13391:SF0">
    <property type="entry name" value="PROTEIN MISATO HOMOLOG 1"/>
    <property type="match status" value="1"/>
</dbReference>
<keyword evidence="3" id="KW-0496">Mitochondrion</keyword>
<dbReference type="InterPro" id="IPR029209">
    <property type="entry name" value="DML1/Misato_tubulin"/>
</dbReference>
<evidence type="ECO:0000313" key="7">
    <source>
        <dbReference type="Proteomes" id="UP000076420"/>
    </source>
</evidence>
<dbReference type="VEuPathDB" id="VectorBase:BGLB017792"/>
<dbReference type="CDD" id="cd06060">
    <property type="entry name" value="misato"/>
    <property type="match status" value="1"/>
</dbReference>
<accession>A0A2C9KDH9</accession>
<gene>
    <name evidence="6" type="primary">106074181</name>
</gene>
<reference evidence="6" key="1">
    <citation type="submission" date="2020-05" db="UniProtKB">
        <authorList>
            <consortium name="EnsemblMetazoa"/>
        </authorList>
    </citation>
    <scope>IDENTIFICATION</scope>
    <source>
        <strain evidence="6">BB02</strain>
    </source>
</reference>
<dbReference type="InterPro" id="IPR049942">
    <property type="entry name" value="DML1/Misato"/>
</dbReference>
<evidence type="ECO:0000256" key="1">
    <source>
        <dbReference type="ARBA" id="ARBA00004173"/>
    </source>
</evidence>
<sequence>MSSQEIITLQIGHYSNFVGTHWWNLQESSFVYDPKLLEGSPKEIDHDVLFREGKTIKGDVTYTPRLILFDLKNSLGTLKKDGTLYDVESEESVNWVGDVTLHKTQSLKKNKFLQNLDEELVKKNEDIDSDDIDSDQKEGTASYKIIDPVFGKTHYNLDNVVEVWSDYLRTSFHPRSVFILKDHLHNNTESPFNVFGMGQQVCNNGEEWDEIENRLRFFSEECDYLQGFHILLDSHSAFGGLASSILSYLSEEFSSKSRLSFALTPACSSDGTALERSCRILNSALSLNFCSEHSDLYVPLSLASSLWKSVGSPRMLPHLQYQATLDYHSSSILAASLDTATLPYRKEKSGVKMSNITSAFNALGRKVSALYSSLPFPLRSGASIVDTLMELEKTQPWSSMTPHVNSSSPWLDMCVARGLPTTMINKESHKGDSAKHFTRCTSIDDVIRIYCSEVFPSSQSASFVLRDSVKVGLPFPHIFDPHINHCGFITDTLRPALSGVETVPIMTSLQSNPDVFSYIDSLESCVSKFNIAKHQHFIEAGLEPDDFTEMLYNLKSLAQCYKHLEDL</sequence>
<evidence type="ECO:0000256" key="3">
    <source>
        <dbReference type="ARBA" id="ARBA00023128"/>
    </source>
</evidence>
<dbReference type="OrthoDB" id="271881at2759"/>
<dbReference type="SUPFAM" id="SSF52490">
    <property type="entry name" value="Tubulin nucleotide-binding domain-like"/>
    <property type="match status" value="1"/>
</dbReference>
<dbReference type="VEuPathDB" id="VectorBase:BGLAX_037587"/>
<dbReference type="STRING" id="6526.A0A2C9KDH9"/>
<dbReference type="Proteomes" id="UP000076420">
    <property type="component" value="Unassembled WGS sequence"/>
</dbReference>
<protein>
    <recommendedName>
        <fullName evidence="8">Protein misato homolog 1</fullName>
    </recommendedName>
</protein>
<dbReference type="AlphaFoldDB" id="A0A2C9KDH9"/>
<dbReference type="Pfam" id="PF14881">
    <property type="entry name" value="Tubulin_3"/>
    <property type="match status" value="1"/>
</dbReference>
<proteinExistence type="inferred from homology"/>
<dbReference type="EnsemblMetazoa" id="BGLB017792-RA">
    <property type="protein sequence ID" value="BGLB017792-PA"/>
    <property type="gene ID" value="BGLB017792"/>
</dbReference>
<evidence type="ECO:0000313" key="6">
    <source>
        <dbReference type="EnsemblMetazoa" id="BGLB017792-PA"/>
    </source>
</evidence>
<evidence type="ECO:0000256" key="2">
    <source>
        <dbReference type="ARBA" id="ARBA00008507"/>
    </source>
</evidence>
<dbReference type="GO" id="GO:0005739">
    <property type="term" value="C:mitochondrion"/>
    <property type="evidence" value="ECO:0007669"/>
    <property type="project" value="UniProtKB-SubCell"/>
</dbReference>